<feature type="binding site" evidence="1">
    <location>
        <position position="717"/>
    </location>
    <ligand>
        <name>ATP</name>
        <dbReference type="ChEBI" id="CHEBI:30616"/>
    </ligand>
</feature>
<dbReference type="InterPro" id="IPR000719">
    <property type="entry name" value="Prot_kinase_dom"/>
</dbReference>
<evidence type="ECO:0000256" key="2">
    <source>
        <dbReference type="SAM" id="MobiDB-lite"/>
    </source>
</evidence>
<feature type="region of interest" description="Disordered" evidence="2">
    <location>
        <begin position="756"/>
        <end position="784"/>
    </location>
</feature>
<feature type="compositionally biased region" description="Low complexity" evidence="2">
    <location>
        <begin position="774"/>
        <end position="784"/>
    </location>
</feature>
<name>A0A8S1JEI8_9CHLO</name>
<evidence type="ECO:0000313" key="7">
    <source>
        <dbReference type="Proteomes" id="UP000708148"/>
    </source>
</evidence>
<evidence type="ECO:0000256" key="3">
    <source>
        <dbReference type="SAM" id="Phobius"/>
    </source>
</evidence>
<organism evidence="6 7">
    <name type="scientific">Ostreobium quekettii</name>
    <dbReference type="NCBI Taxonomy" id="121088"/>
    <lineage>
        <taxon>Eukaryota</taxon>
        <taxon>Viridiplantae</taxon>
        <taxon>Chlorophyta</taxon>
        <taxon>core chlorophytes</taxon>
        <taxon>Ulvophyceae</taxon>
        <taxon>TCBD clade</taxon>
        <taxon>Bryopsidales</taxon>
        <taxon>Ostreobineae</taxon>
        <taxon>Ostreobiaceae</taxon>
        <taxon>Ostreobium</taxon>
    </lineage>
</organism>
<reference evidence="6" key="1">
    <citation type="submission" date="2020-12" db="EMBL/GenBank/DDBJ databases">
        <authorList>
            <person name="Iha C."/>
        </authorList>
    </citation>
    <scope>NUCLEOTIDE SEQUENCE</scope>
</reference>
<dbReference type="Gene3D" id="3.30.200.20">
    <property type="entry name" value="Phosphorylase Kinase, domain 1"/>
    <property type="match status" value="1"/>
</dbReference>
<dbReference type="SMART" id="SM00220">
    <property type="entry name" value="S_TKc"/>
    <property type="match status" value="1"/>
</dbReference>
<dbReference type="PANTHER" id="PTHR44329">
    <property type="entry name" value="SERINE/THREONINE-PROTEIN KINASE TNNI3K-RELATED"/>
    <property type="match status" value="1"/>
</dbReference>
<evidence type="ECO:0000256" key="1">
    <source>
        <dbReference type="PROSITE-ProRule" id="PRU10141"/>
    </source>
</evidence>
<dbReference type="OrthoDB" id="4062651at2759"/>
<comment type="caution">
    <text evidence="6">The sequence shown here is derived from an EMBL/GenBank/DDBJ whole genome shotgun (WGS) entry which is preliminary data.</text>
</comment>
<keyword evidence="3" id="KW-1133">Transmembrane helix</keyword>
<dbReference type="GO" id="GO:0004674">
    <property type="term" value="F:protein serine/threonine kinase activity"/>
    <property type="evidence" value="ECO:0007669"/>
    <property type="project" value="TreeGrafter"/>
</dbReference>
<evidence type="ECO:0000256" key="4">
    <source>
        <dbReference type="SAM" id="SignalP"/>
    </source>
</evidence>
<keyword evidence="1" id="KW-0067">ATP-binding</keyword>
<keyword evidence="3" id="KW-0812">Transmembrane</keyword>
<keyword evidence="4" id="KW-0732">Signal</keyword>
<protein>
    <recommendedName>
        <fullName evidence="5">Protein kinase domain-containing protein</fullName>
    </recommendedName>
</protein>
<feature type="compositionally biased region" description="Polar residues" evidence="2">
    <location>
        <begin position="533"/>
        <end position="556"/>
    </location>
</feature>
<feature type="compositionally biased region" description="Pro residues" evidence="2">
    <location>
        <begin position="469"/>
        <end position="501"/>
    </location>
</feature>
<feature type="chain" id="PRO_5035811944" description="Protein kinase domain-containing protein" evidence="4">
    <location>
        <begin position="24"/>
        <end position="961"/>
    </location>
</feature>
<accession>A0A8S1JEI8</accession>
<dbReference type="PROSITE" id="PS00107">
    <property type="entry name" value="PROTEIN_KINASE_ATP"/>
    <property type="match status" value="1"/>
</dbReference>
<dbReference type="InterPro" id="IPR017441">
    <property type="entry name" value="Protein_kinase_ATP_BS"/>
</dbReference>
<dbReference type="GO" id="GO:0005524">
    <property type="term" value="F:ATP binding"/>
    <property type="evidence" value="ECO:0007669"/>
    <property type="project" value="UniProtKB-UniRule"/>
</dbReference>
<dbReference type="EMBL" id="CAJHUC010001733">
    <property type="protein sequence ID" value="CAD7702185.1"/>
    <property type="molecule type" value="Genomic_DNA"/>
</dbReference>
<dbReference type="SUPFAM" id="SSF56112">
    <property type="entry name" value="Protein kinase-like (PK-like)"/>
    <property type="match status" value="1"/>
</dbReference>
<dbReference type="Pfam" id="PF00069">
    <property type="entry name" value="Pkinase"/>
    <property type="match status" value="1"/>
</dbReference>
<dbReference type="InterPro" id="IPR011009">
    <property type="entry name" value="Kinase-like_dom_sf"/>
</dbReference>
<feature type="domain" description="Protein kinase" evidence="5">
    <location>
        <begin position="690"/>
        <end position="961"/>
    </location>
</feature>
<keyword evidence="1" id="KW-0547">Nucleotide-binding</keyword>
<evidence type="ECO:0000259" key="5">
    <source>
        <dbReference type="PROSITE" id="PS50011"/>
    </source>
</evidence>
<keyword evidence="3" id="KW-0472">Membrane</keyword>
<dbReference type="InterPro" id="IPR051681">
    <property type="entry name" value="Ser/Thr_Kinases-Pseudokinases"/>
</dbReference>
<evidence type="ECO:0000313" key="6">
    <source>
        <dbReference type="EMBL" id="CAD7702185.1"/>
    </source>
</evidence>
<dbReference type="AlphaFoldDB" id="A0A8S1JEI8"/>
<feature type="transmembrane region" description="Helical" evidence="3">
    <location>
        <begin position="573"/>
        <end position="596"/>
    </location>
</feature>
<sequence>MPRSCLAPLLLAAAALLALGAAGQEAVVAVRDGRGLRDALEDPGVSVVSVEADLTLAPHTGWPRGRPVVVDRPVSVEGPEGGAAKVFVQDLFIPGPDVDFLRADGPVAINLTNIHVVGVPVDLVTPPGLWNVTFLLNDCFLELWSNTSGPEPQLSALTRFQRPQGFPAPDGPQLTTPLSRGICEEELQQFDCPNVFDFLFLVDVAFDWNETGTVAPAGQEGVPPGVFSAMDTAAALFDVDIATVSDTAGLVEAISADGRSRLKVIVINDGIQIAQDDIDCSDEPVELTTDTIIFGGAASVPPVNLLDFAFAEGCLVVPGDITVSLTNLLLNSTQLRSVPGQNAWLDLVPFFDKSRGARVDLTNVVWNLAYEADAPLTATEVLEVLQDRDPVDGEPEEQLAELKNGSYCSDEFIGSSSACVESSQCSELSTCPDGAVAVDSISYTRGGTGYSLMSSVLITREAGTLTPAAPVPSSEPVPSPSPALEPPPVGSTGPRPSPSVPTGPASGSEGPVDAPPVNGDPPNPEDDDDIGMTASNGGQNGSSGTAVDSDNVTSNEMMEDGKKDSSGSSSAGAVVGGVVAVVTTILVCIAGICFGIRRYKRKKGKKVESQEDPKEGEKEVGAVSKDPAVQPTFTKFVAVDADKHKVVLDMETGEEGVIEDDEMMSSISDDFSEEVVKSEQETAEKLFDNIVMGDLLGQGSYGRVYKGTWNGAIVAVKVFTHTVEDERLEASIEREIQFMTELRHPNVVQQFKAGTRHVTPKSPMKRPNSDIEASGHTSSSTGIHSETYESAMQAIKSSRKASKETWMVMEYCDLGILSNAIKAGWFYTDDNRTQLNMEWVVRTAQDIARGCQYLHENRTVHGDLKPHNILLATSAYDNRRWGAKLADFGVSRRMGAVSHIYTSTVGTMAYLSPEILRDGKLSEGADIYAYGMISKCKTLKWCLHQIHMASCMGYCSTTFVI</sequence>
<feature type="signal peptide" evidence="4">
    <location>
        <begin position="1"/>
        <end position="23"/>
    </location>
</feature>
<feature type="region of interest" description="Disordered" evidence="2">
    <location>
        <begin position="466"/>
        <end position="571"/>
    </location>
</feature>
<keyword evidence="7" id="KW-1185">Reference proteome</keyword>
<dbReference type="Gene3D" id="1.10.510.10">
    <property type="entry name" value="Transferase(Phosphotransferase) domain 1"/>
    <property type="match status" value="1"/>
</dbReference>
<dbReference type="Proteomes" id="UP000708148">
    <property type="component" value="Unassembled WGS sequence"/>
</dbReference>
<proteinExistence type="predicted"/>
<dbReference type="PROSITE" id="PS50011">
    <property type="entry name" value="PROTEIN_KINASE_DOM"/>
    <property type="match status" value="1"/>
</dbReference>
<gene>
    <name evidence="6" type="ORF">OSTQU699_LOCUS7542</name>
</gene>